<gene>
    <name evidence="1" type="ORF">MSPICULIGERA_LOCUS1828</name>
</gene>
<dbReference type="Proteomes" id="UP001177023">
    <property type="component" value="Unassembled WGS sequence"/>
</dbReference>
<evidence type="ECO:0000313" key="2">
    <source>
        <dbReference type="Proteomes" id="UP001177023"/>
    </source>
</evidence>
<proteinExistence type="predicted"/>
<feature type="non-terminal residue" evidence="1">
    <location>
        <position position="1"/>
    </location>
</feature>
<organism evidence="1 2">
    <name type="scientific">Mesorhabditis spiculigera</name>
    <dbReference type="NCBI Taxonomy" id="96644"/>
    <lineage>
        <taxon>Eukaryota</taxon>
        <taxon>Metazoa</taxon>
        <taxon>Ecdysozoa</taxon>
        <taxon>Nematoda</taxon>
        <taxon>Chromadorea</taxon>
        <taxon>Rhabditida</taxon>
        <taxon>Rhabditina</taxon>
        <taxon>Rhabditomorpha</taxon>
        <taxon>Rhabditoidea</taxon>
        <taxon>Rhabditidae</taxon>
        <taxon>Mesorhabditinae</taxon>
        <taxon>Mesorhabditis</taxon>
    </lineage>
</organism>
<keyword evidence="2" id="KW-1185">Reference proteome</keyword>
<comment type="caution">
    <text evidence="1">The sequence shown here is derived from an EMBL/GenBank/DDBJ whole genome shotgun (WGS) entry which is preliminary data.</text>
</comment>
<name>A0AA36C7C1_9BILA</name>
<dbReference type="EMBL" id="CATQJA010000552">
    <property type="protein sequence ID" value="CAJ0561416.1"/>
    <property type="molecule type" value="Genomic_DNA"/>
</dbReference>
<protein>
    <submittedName>
        <fullName evidence="1">Uncharacterized protein</fullName>
    </submittedName>
</protein>
<accession>A0AA36C7C1</accession>
<dbReference type="AlphaFoldDB" id="A0AA36C7C1"/>
<sequence length="73" mass="8175">MGKQPPSGAITIIYRIALRVAQPSNAMLEAVVFRDLTKKTWKIDGDIERNNKYGNTSACVVEKQLLKLCHCIN</sequence>
<evidence type="ECO:0000313" key="1">
    <source>
        <dbReference type="EMBL" id="CAJ0561416.1"/>
    </source>
</evidence>
<reference evidence="1" key="1">
    <citation type="submission" date="2023-06" db="EMBL/GenBank/DDBJ databases">
        <authorList>
            <person name="Delattre M."/>
        </authorList>
    </citation>
    <scope>NUCLEOTIDE SEQUENCE</scope>
    <source>
        <strain evidence="1">AF72</strain>
    </source>
</reference>